<dbReference type="Proteomes" id="UP001244011">
    <property type="component" value="Unassembled WGS sequence"/>
</dbReference>
<feature type="chain" id="PRO_5042314149" description="Carboxylic ester hydrolase" evidence="8">
    <location>
        <begin position="20"/>
        <end position="527"/>
    </location>
</feature>
<keyword evidence="2" id="KW-0719">Serine esterase</keyword>
<proteinExistence type="inferred from homology"/>
<organism evidence="9 10">
    <name type="scientific">Phialemonium atrogriseum</name>
    <dbReference type="NCBI Taxonomy" id="1093897"/>
    <lineage>
        <taxon>Eukaryota</taxon>
        <taxon>Fungi</taxon>
        <taxon>Dikarya</taxon>
        <taxon>Ascomycota</taxon>
        <taxon>Pezizomycotina</taxon>
        <taxon>Sordariomycetes</taxon>
        <taxon>Sordariomycetidae</taxon>
        <taxon>Cephalothecales</taxon>
        <taxon>Cephalothecaceae</taxon>
        <taxon>Phialemonium</taxon>
    </lineage>
</organism>
<dbReference type="InterPro" id="IPR011118">
    <property type="entry name" value="Tannase/feruloyl_esterase"/>
</dbReference>
<evidence type="ECO:0000256" key="2">
    <source>
        <dbReference type="ARBA" id="ARBA00022487"/>
    </source>
</evidence>
<dbReference type="GO" id="GO:0046872">
    <property type="term" value="F:metal ion binding"/>
    <property type="evidence" value="ECO:0007669"/>
    <property type="project" value="UniProtKB-KW"/>
</dbReference>
<evidence type="ECO:0000313" key="10">
    <source>
        <dbReference type="Proteomes" id="UP001244011"/>
    </source>
</evidence>
<accession>A0AAJ0BQN1</accession>
<name>A0AAJ0BQN1_9PEZI</name>
<keyword evidence="10" id="KW-1185">Reference proteome</keyword>
<evidence type="ECO:0000256" key="7">
    <source>
        <dbReference type="ARBA" id="ARBA00023157"/>
    </source>
</evidence>
<dbReference type="GeneID" id="85308876"/>
<evidence type="ECO:0000256" key="5">
    <source>
        <dbReference type="ARBA" id="ARBA00022801"/>
    </source>
</evidence>
<dbReference type="SUPFAM" id="SSF53474">
    <property type="entry name" value="alpha/beta-Hydrolases"/>
    <property type="match status" value="1"/>
</dbReference>
<evidence type="ECO:0000256" key="6">
    <source>
        <dbReference type="ARBA" id="ARBA00022837"/>
    </source>
</evidence>
<protein>
    <recommendedName>
        <fullName evidence="8">Carboxylic ester hydrolase</fullName>
        <ecNumber evidence="8">3.1.1.-</ecNumber>
    </recommendedName>
</protein>
<evidence type="ECO:0000256" key="1">
    <source>
        <dbReference type="ARBA" id="ARBA00006249"/>
    </source>
</evidence>
<sequence>MSLLLSFLAVGLAFHPARASALPGTSVFCSNIPAPHVPGARVISVTSSVKRDYSVSKAPPTLNQDVTNLNVCEVNVILTHPGANDTVHVQTWLPLHGWNNRFVAIGGGAWVAGLGELDLALPASRGYAVSSTDAGLSGDPSTPAAWALKPDGMVNLDLLTNFASRSIHDMAVVGKAVTASVYAKHARHSFWNGCSTGGRQGLVAAQKYPDDFDGILAGSPAIYWTEYVIAELWPQVVMKEAGYYPSTCELDAVVQAAILACDGKDKVKDGVINDVSKCNFDPFTVVGSKVQCNGKEVVISRQVASIVRKIWDGPTTPSGKKLWYGMPVDSSLAFLSNSTVDDKGASVGFPFSVADTWIRYFVKANPAFDTTKIDTAGLTELFRESKQKFDSVIGSADPNLSGLKKSGGRLLVWHGLADQLIYPQDSVHYLEEVESAMGGRAVDDFFRLFLAPGVDHCGYGTTPGAVPTDPFGALVAWVENGTAPEELEAETLPGWPAHFTRKVCRYPMVAKYRGCGDSTVAKSYKCV</sequence>
<dbReference type="Gene3D" id="3.40.50.1820">
    <property type="entry name" value="alpha/beta hydrolase"/>
    <property type="match status" value="1"/>
</dbReference>
<gene>
    <name evidence="9" type="ORF">QBC33DRAFT_500895</name>
</gene>
<dbReference type="EC" id="3.1.1.-" evidence="8"/>
<keyword evidence="7" id="KW-1015">Disulfide bond</keyword>
<comment type="similarity">
    <text evidence="1 8">Belongs to the tannase family.</text>
</comment>
<dbReference type="PANTHER" id="PTHR33938:SF8">
    <property type="entry name" value="CARBOXYLIC ESTER HYDROLASE"/>
    <property type="match status" value="1"/>
</dbReference>
<dbReference type="InterPro" id="IPR029058">
    <property type="entry name" value="AB_hydrolase_fold"/>
</dbReference>
<keyword evidence="4 8" id="KW-0732">Signal</keyword>
<evidence type="ECO:0000256" key="4">
    <source>
        <dbReference type="ARBA" id="ARBA00022729"/>
    </source>
</evidence>
<dbReference type="PANTHER" id="PTHR33938">
    <property type="entry name" value="FERULOYL ESTERASE B-RELATED"/>
    <property type="match status" value="1"/>
</dbReference>
<keyword evidence="3" id="KW-0479">Metal-binding</keyword>
<dbReference type="RefSeq" id="XP_060278694.1">
    <property type="nucleotide sequence ID" value="XM_060425689.1"/>
</dbReference>
<evidence type="ECO:0000256" key="3">
    <source>
        <dbReference type="ARBA" id="ARBA00022723"/>
    </source>
</evidence>
<dbReference type="GO" id="GO:0030600">
    <property type="term" value="F:feruloyl esterase activity"/>
    <property type="evidence" value="ECO:0007669"/>
    <property type="project" value="UniProtKB-ARBA"/>
</dbReference>
<reference evidence="9" key="1">
    <citation type="submission" date="2023-06" db="EMBL/GenBank/DDBJ databases">
        <title>Genome-scale phylogeny and comparative genomics of the fungal order Sordariales.</title>
        <authorList>
            <consortium name="Lawrence Berkeley National Laboratory"/>
            <person name="Hensen N."/>
            <person name="Bonometti L."/>
            <person name="Westerberg I."/>
            <person name="Brannstrom I.O."/>
            <person name="Guillou S."/>
            <person name="Cros-Aarteil S."/>
            <person name="Calhoun S."/>
            <person name="Haridas S."/>
            <person name="Kuo A."/>
            <person name="Mondo S."/>
            <person name="Pangilinan J."/>
            <person name="Riley R."/>
            <person name="Labutti K."/>
            <person name="Andreopoulos B."/>
            <person name="Lipzen A."/>
            <person name="Chen C."/>
            <person name="Yanf M."/>
            <person name="Daum C."/>
            <person name="Ng V."/>
            <person name="Clum A."/>
            <person name="Steindorff A."/>
            <person name="Ohm R."/>
            <person name="Martin F."/>
            <person name="Silar P."/>
            <person name="Natvig D."/>
            <person name="Lalanne C."/>
            <person name="Gautier V."/>
            <person name="Ament-Velasquez S.L."/>
            <person name="Kruys A."/>
            <person name="Hutchinson M.I."/>
            <person name="Powell A.J."/>
            <person name="Barry K."/>
            <person name="Miller A.N."/>
            <person name="Grigoriev I.V."/>
            <person name="Debuchy R."/>
            <person name="Gladieux P."/>
            <person name="Thoren M.H."/>
            <person name="Johannesson H."/>
        </authorList>
    </citation>
    <scope>NUCLEOTIDE SEQUENCE</scope>
    <source>
        <strain evidence="9">8032-3</strain>
    </source>
</reference>
<dbReference type="Pfam" id="PF07519">
    <property type="entry name" value="Tannase"/>
    <property type="match status" value="1"/>
</dbReference>
<evidence type="ECO:0000256" key="8">
    <source>
        <dbReference type="RuleBase" id="RU361238"/>
    </source>
</evidence>
<comment type="caution">
    <text evidence="9">The sequence shown here is derived from an EMBL/GenBank/DDBJ whole genome shotgun (WGS) entry which is preliminary data.</text>
</comment>
<keyword evidence="6" id="KW-0106">Calcium</keyword>
<feature type="signal peptide" evidence="8">
    <location>
        <begin position="1"/>
        <end position="19"/>
    </location>
</feature>
<dbReference type="AlphaFoldDB" id="A0AAJ0BQN1"/>
<keyword evidence="5 8" id="KW-0378">Hydrolase</keyword>
<evidence type="ECO:0000313" key="9">
    <source>
        <dbReference type="EMBL" id="KAK1762481.1"/>
    </source>
</evidence>
<dbReference type="EMBL" id="MU839036">
    <property type="protein sequence ID" value="KAK1762481.1"/>
    <property type="molecule type" value="Genomic_DNA"/>
</dbReference>